<dbReference type="RefSeq" id="WP_126127634.1">
    <property type="nucleotide sequence ID" value="NZ_CP034464.1"/>
</dbReference>
<dbReference type="Gene3D" id="3.40.190.150">
    <property type="entry name" value="Bordetella uptake gene, domain 1"/>
    <property type="match status" value="1"/>
</dbReference>
<proteinExistence type="inferred from homology"/>
<dbReference type="KEGG" id="upv:EJN92_09725"/>
<feature type="signal peptide" evidence="2">
    <location>
        <begin position="1"/>
        <end position="26"/>
    </location>
</feature>
<keyword evidence="4" id="KW-1185">Reference proteome</keyword>
<feature type="chain" id="PRO_5018598738" evidence="2">
    <location>
        <begin position="27"/>
        <end position="322"/>
    </location>
</feature>
<evidence type="ECO:0000256" key="1">
    <source>
        <dbReference type="ARBA" id="ARBA00006987"/>
    </source>
</evidence>
<dbReference type="OrthoDB" id="9780943at2"/>
<dbReference type="SUPFAM" id="SSF53850">
    <property type="entry name" value="Periplasmic binding protein-like II"/>
    <property type="match status" value="1"/>
</dbReference>
<dbReference type="InterPro" id="IPR005064">
    <property type="entry name" value="BUG"/>
</dbReference>
<keyword evidence="2" id="KW-0732">Signal</keyword>
<protein>
    <submittedName>
        <fullName evidence="3">Tripartite tricarboxylate transporter substrate binding protein</fullName>
    </submittedName>
</protein>
<dbReference type="Gene3D" id="3.40.190.10">
    <property type="entry name" value="Periplasmic binding protein-like II"/>
    <property type="match status" value="1"/>
</dbReference>
<name>A0A3Q9BQW4_9BURK</name>
<organism evidence="3 4">
    <name type="scientific">Undibacterium parvum</name>
    <dbReference type="NCBI Taxonomy" id="401471"/>
    <lineage>
        <taxon>Bacteria</taxon>
        <taxon>Pseudomonadati</taxon>
        <taxon>Pseudomonadota</taxon>
        <taxon>Betaproteobacteria</taxon>
        <taxon>Burkholderiales</taxon>
        <taxon>Oxalobacteraceae</taxon>
        <taxon>Undibacterium</taxon>
    </lineage>
</organism>
<reference evidence="3 4" key="1">
    <citation type="journal article" date="2011" name="Int. J. Syst. Evol. Microbiol.">
        <title>Description of Undibacterium oligocarboniphilum sp. nov., isolated from purified water, and Undibacterium pigrum strain CCUG 49012 as the type strain of Undibacterium parvum sp. nov., and emended descriptions of the genus Undibacterium and the species Undibacterium pigrum.</title>
        <authorList>
            <person name="Eder W."/>
            <person name="Wanner G."/>
            <person name="Ludwig W."/>
            <person name="Busse H.J."/>
            <person name="Ziemke-Kageler F."/>
            <person name="Lang E."/>
        </authorList>
    </citation>
    <scope>NUCLEOTIDE SEQUENCE [LARGE SCALE GENOMIC DNA]</scope>
    <source>
        <strain evidence="3 4">DSM 23061</strain>
    </source>
</reference>
<gene>
    <name evidence="3" type="ORF">EJN92_09725</name>
</gene>
<evidence type="ECO:0000256" key="2">
    <source>
        <dbReference type="SAM" id="SignalP"/>
    </source>
</evidence>
<dbReference type="AlphaFoldDB" id="A0A3Q9BQW4"/>
<evidence type="ECO:0000313" key="4">
    <source>
        <dbReference type="Proteomes" id="UP000275663"/>
    </source>
</evidence>
<comment type="similarity">
    <text evidence="1">Belongs to the UPF0065 (bug) family.</text>
</comment>
<dbReference type="Proteomes" id="UP000275663">
    <property type="component" value="Chromosome"/>
</dbReference>
<dbReference type="EMBL" id="CP034464">
    <property type="protein sequence ID" value="AZP12252.1"/>
    <property type="molecule type" value="Genomic_DNA"/>
</dbReference>
<dbReference type="CDD" id="cd07012">
    <property type="entry name" value="PBP2_Bug_TTT"/>
    <property type="match status" value="1"/>
</dbReference>
<dbReference type="Pfam" id="PF03401">
    <property type="entry name" value="TctC"/>
    <property type="match status" value="1"/>
</dbReference>
<accession>A0A3Q9BQW4</accession>
<dbReference type="PANTHER" id="PTHR42928:SF3">
    <property type="entry name" value="UPF0065 PROTEIN YFLP"/>
    <property type="match status" value="1"/>
</dbReference>
<dbReference type="PIRSF" id="PIRSF017082">
    <property type="entry name" value="YflP"/>
    <property type="match status" value="1"/>
</dbReference>
<dbReference type="InterPro" id="IPR042100">
    <property type="entry name" value="Bug_dom1"/>
</dbReference>
<sequence>MSFAVRPLCITLSISLLWLALAPVQAEDHKVQCIVPAKPGGGMDQTCKLARQAMPASDMQINYLPGGVGAVAWSSIVAQRKNEPNTLVAYSGGSLLNLAEGKFGRSEPSHVRWVAAIGTDYGMIAVRADSPYQNLRDLMKAIKDKPAAVAIGAGGTIGSQDWLKMAQLSKQSKIDPKSLRLVAFEGGGESFTALLAGHVQAVSGDASEASLHAREGKIRVLAVLSDARLPGPLANVPTAHEQGYDVTWPIIRGVYMGPQVSEAEYQKWVSHFQTVMATPAFDEMRKAHGLYPFAMTGKALTDYIERAVQNYRTQAQEFGQVR</sequence>
<dbReference type="PANTHER" id="PTHR42928">
    <property type="entry name" value="TRICARBOXYLATE-BINDING PROTEIN"/>
    <property type="match status" value="1"/>
</dbReference>
<evidence type="ECO:0000313" key="3">
    <source>
        <dbReference type="EMBL" id="AZP12252.1"/>
    </source>
</evidence>